<dbReference type="EMBL" id="PNFV01000005">
    <property type="protein sequence ID" value="PMB82585.1"/>
    <property type="molecule type" value="Genomic_DNA"/>
</dbReference>
<dbReference type="Proteomes" id="UP000239920">
    <property type="component" value="Unassembled WGS sequence"/>
</dbReference>
<evidence type="ECO:0000256" key="1">
    <source>
        <dbReference type="SAM" id="MobiDB-lite"/>
    </source>
</evidence>
<feature type="region of interest" description="Disordered" evidence="1">
    <location>
        <begin position="1"/>
        <end position="22"/>
    </location>
</feature>
<reference evidence="4 9" key="1">
    <citation type="submission" date="2017-09" db="EMBL/GenBank/DDBJ databases">
        <title>Bacterial strain isolated from the female urinary microbiota.</title>
        <authorList>
            <person name="Thomas-White K."/>
            <person name="Kumar N."/>
            <person name="Forster S."/>
            <person name="Putonti C."/>
            <person name="Lawley T."/>
            <person name="Wolfe A.J."/>
        </authorList>
    </citation>
    <scope>NUCLEOTIDE SEQUENCE [LARGE SCALE GENOMIC DNA]</scope>
    <source>
        <strain evidence="4 9">UMB0683</strain>
    </source>
</reference>
<evidence type="ECO:0000313" key="5">
    <source>
        <dbReference type="EMBL" id="PMB82421.1"/>
    </source>
</evidence>
<evidence type="ECO:0000313" key="4">
    <source>
        <dbReference type="EMBL" id="PMB82141.1"/>
    </source>
</evidence>
<dbReference type="EMBL" id="PNFV01000004">
    <property type="protein sequence ID" value="PMB82788.1"/>
    <property type="molecule type" value="Genomic_DNA"/>
</dbReference>
<protein>
    <submittedName>
        <fullName evidence="4">Transposase</fullName>
    </submittedName>
</protein>
<evidence type="ECO:0000313" key="6">
    <source>
        <dbReference type="EMBL" id="PMB82585.1"/>
    </source>
</evidence>
<dbReference type="AlphaFoldDB" id="A0A2J6NLD1"/>
<accession>A0A2J6NLD1</accession>
<dbReference type="EMBL" id="PNFV01000003">
    <property type="protein sequence ID" value="PMB82987.1"/>
    <property type="molecule type" value="Genomic_DNA"/>
</dbReference>
<evidence type="ECO:0000313" key="7">
    <source>
        <dbReference type="EMBL" id="PMB82788.1"/>
    </source>
</evidence>
<feature type="compositionally biased region" description="Basic and acidic residues" evidence="1">
    <location>
        <begin position="1"/>
        <end position="13"/>
    </location>
</feature>
<organism evidence="4 9">
    <name type="scientific">Limosilactobacillus pontis</name>
    <dbReference type="NCBI Taxonomy" id="35787"/>
    <lineage>
        <taxon>Bacteria</taxon>
        <taxon>Bacillati</taxon>
        <taxon>Bacillota</taxon>
        <taxon>Bacilli</taxon>
        <taxon>Lactobacillales</taxon>
        <taxon>Lactobacillaceae</taxon>
        <taxon>Limosilactobacillus</taxon>
    </lineage>
</organism>
<dbReference type="EMBL" id="PNFV01000016">
    <property type="protein sequence ID" value="PMB81894.1"/>
    <property type="molecule type" value="Genomic_DNA"/>
</dbReference>
<proteinExistence type="predicted"/>
<dbReference type="EMBL" id="PNFV01000006">
    <property type="protein sequence ID" value="PMB82421.1"/>
    <property type="molecule type" value="Genomic_DNA"/>
</dbReference>
<dbReference type="EMBL" id="PNFV01000017">
    <property type="protein sequence ID" value="PMB81872.1"/>
    <property type="molecule type" value="Genomic_DNA"/>
</dbReference>
<comment type="caution">
    <text evidence="4">The sequence shown here is derived from an EMBL/GenBank/DDBJ whole genome shotgun (WGS) entry which is preliminary data.</text>
</comment>
<dbReference type="EMBL" id="PNFV01000009">
    <property type="protein sequence ID" value="PMB82141.1"/>
    <property type="molecule type" value="Genomic_DNA"/>
</dbReference>
<evidence type="ECO:0000313" key="8">
    <source>
        <dbReference type="EMBL" id="PMB82987.1"/>
    </source>
</evidence>
<name>A0A2J6NLD1_9LACO</name>
<feature type="non-terminal residue" evidence="4">
    <location>
        <position position="22"/>
    </location>
</feature>
<gene>
    <name evidence="8" type="ORF">CK797_02925</name>
    <name evidence="7" type="ORF">CK797_03965</name>
    <name evidence="6" type="ORF">CK797_05010</name>
    <name evidence="5" type="ORF">CK797_06455</name>
    <name evidence="4" type="ORF">CK797_07370</name>
    <name evidence="3" type="ORF">CK797_08855</name>
    <name evidence="2" type="ORF">CK797_08860</name>
</gene>
<evidence type="ECO:0000313" key="9">
    <source>
        <dbReference type="Proteomes" id="UP000239920"/>
    </source>
</evidence>
<evidence type="ECO:0000313" key="3">
    <source>
        <dbReference type="EMBL" id="PMB81894.1"/>
    </source>
</evidence>
<sequence length="22" mass="2582">MDRNSKYSTEEKLSILNELSHS</sequence>
<evidence type="ECO:0000313" key="2">
    <source>
        <dbReference type="EMBL" id="PMB81872.1"/>
    </source>
</evidence>